<keyword evidence="1" id="KW-0813">Transport</keyword>
<dbReference type="AlphaFoldDB" id="A0AAV2J497"/>
<protein>
    <submittedName>
        <fullName evidence="6">Uncharacterized protein</fullName>
    </submittedName>
</protein>
<dbReference type="InterPro" id="IPR046342">
    <property type="entry name" value="CBS_dom_sf"/>
</dbReference>
<dbReference type="SUPFAM" id="SSF54631">
    <property type="entry name" value="CBS-domain pair"/>
    <property type="match status" value="1"/>
</dbReference>
<evidence type="ECO:0000313" key="7">
    <source>
        <dbReference type="Proteomes" id="UP001497482"/>
    </source>
</evidence>
<feature type="compositionally biased region" description="Basic and acidic residues" evidence="5">
    <location>
        <begin position="81"/>
        <end position="100"/>
    </location>
</feature>
<gene>
    <name evidence="6" type="ORF">KC01_LOCUS3368</name>
</gene>
<keyword evidence="7" id="KW-1185">Reference proteome</keyword>
<keyword evidence="2" id="KW-0406">Ion transport</keyword>
<evidence type="ECO:0000256" key="2">
    <source>
        <dbReference type="ARBA" id="ARBA00023065"/>
    </source>
</evidence>
<dbReference type="InterPro" id="IPR050970">
    <property type="entry name" value="Cl_channel_volt-gated"/>
</dbReference>
<name>A0AAV2J497_KNICA</name>
<dbReference type="PANTHER" id="PTHR45720:SF6">
    <property type="entry name" value="CHLORIDE CHANNEL PROTEIN 2"/>
    <property type="match status" value="1"/>
</dbReference>
<dbReference type="EMBL" id="OZ035832">
    <property type="protein sequence ID" value="CAL1571221.1"/>
    <property type="molecule type" value="Genomic_DNA"/>
</dbReference>
<organism evidence="6 7">
    <name type="scientific">Knipowitschia caucasica</name>
    <name type="common">Caucasian dwarf goby</name>
    <name type="synonym">Pomatoschistus caucasicus</name>
    <dbReference type="NCBI Taxonomy" id="637954"/>
    <lineage>
        <taxon>Eukaryota</taxon>
        <taxon>Metazoa</taxon>
        <taxon>Chordata</taxon>
        <taxon>Craniata</taxon>
        <taxon>Vertebrata</taxon>
        <taxon>Euteleostomi</taxon>
        <taxon>Actinopterygii</taxon>
        <taxon>Neopterygii</taxon>
        <taxon>Teleostei</taxon>
        <taxon>Neoteleostei</taxon>
        <taxon>Acanthomorphata</taxon>
        <taxon>Gobiaria</taxon>
        <taxon>Gobiiformes</taxon>
        <taxon>Gobioidei</taxon>
        <taxon>Gobiidae</taxon>
        <taxon>Gobiinae</taxon>
        <taxon>Knipowitschia</taxon>
    </lineage>
</organism>
<keyword evidence="3" id="KW-0869">Chloride channel</keyword>
<sequence>MWASGEPEFRRCSWTKTHTIFSLLGLDHAYVTSIGRLIGVVSLKELRKAIEGSVTVKGVKVRPPLASFRDSGTSSSEAEATELHKLWDRHKSMSLPREHTATTPSSESDEKSN</sequence>
<dbReference type="Proteomes" id="UP001497482">
    <property type="component" value="Chromosome 10"/>
</dbReference>
<accession>A0AAV2J497</accession>
<dbReference type="GO" id="GO:0005886">
    <property type="term" value="C:plasma membrane"/>
    <property type="evidence" value="ECO:0007669"/>
    <property type="project" value="TreeGrafter"/>
</dbReference>
<keyword evidence="4" id="KW-0868">Chloride</keyword>
<evidence type="ECO:0000313" key="6">
    <source>
        <dbReference type="EMBL" id="CAL1571221.1"/>
    </source>
</evidence>
<proteinExistence type="predicted"/>
<feature type="region of interest" description="Disordered" evidence="5">
    <location>
        <begin position="67"/>
        <end position="113"/>
    </location>
</feature>
<evidence type="ECO:0000256" key="5">
    <source>
        <dbReference type="SAM" id="MobiDB-lite"/>
    </source>
</evidence>
<evidence type="ECO:0000256" key="1">
    <source>
        <dbReference type="ARBA" id="ARBA00022448"/>
    </source>
</evidence>
<dbReference type="PANTHER" id="PTHR45720">
    <property type="entry name" value="CHLORIDE CHANNEL PROTEIN 2"/>
    <property type="match status" value="1"/>
</dbReference>
<dbReference type="GO" id="GO:0034707">
    <property type="term" value="C:chloride channel complex"/>
    <property type="evidence" value="ECO:0007669"/>
    <property type="project" value="UniProtKB-KW"/>
</dbReference>
<keyword evidence="3" id="KW-0407">Ion channel</keyword>
<dbReference type="GO" id="GO:0005247">
    <property type="term" value="F:voltage-gated chloride channel activity"/>
    <property type="evidence" value="ECO:0007669"/>
    <property type="project" value="TreeGrafter"/>
</dbReference>
<reference evidence="6 7" key="1">
    <citation type="submission" date="2024-04" db="EMBL/GenBank/DDBJ databases">
        <authorList>
            <person name="Waldvogel A.-M."/>
            <person name="Schoenle A."/>
        </authorList>
    </citation>
    <scope>NUCLEOTIDE SEQUENCE [LARGE SCALE GENOMIC DNA]</scope>
</reference>
<dbReference type="Gene3D" id="3.10.580.10">
    <property type="entry name" value="CBS-domain"/>
    <property type="match status" value="1"/>
</dbReference>
<evidence type="ECO:0000256" key="3">
    <source>
        <dbReference type="ARBA" id="ARBA00023173"/>
    </source>
</evidence>
<evidence type="ECO:0000256" key="4">
    <source>
        <dbReference type="ARBA" id="ARBA00023214"/>
    </source>
</evidence>